<dbReference type="OrthoDB" id="409889at2759"/>
<name>S9UZC7_9TRYP</name>
<proteinExistence type="inferred from homology"/>
<dbReference type="Gene3D" id="3.40.1160.10">
    <property type="entry name" value="Acetylglutamate kinase-like"/>
    <property type="match status" value="1"/>
</dbReference>
<dbReference type="PRINTS" id="PR00474">
    <property type="entry name" value="GLU5KINASE"/>
</dbReference>
<dbReference type="PANTHER" id="PTHR43654">
    <property type="entry name" value="GLUTAMATE 5-KINASE"/>
    <property type="match status" value="1"/>
</dbReference>
<dbReference type="GO" id="GO:0005829">
    <property type="term" value="C:cytosol"/>
    <property type="evidence" value="ECO:0007669"/>
    <property type="project" value="TreeGrafter"/>
</dbReference>
<dbReference type="GO" id="GO:0008652">
    <property type="term" value="P:amino acid biosynthetic process"/>
    <property type="evidence" value="ECO:0007669"/>
    <property type="project" value="UniProtKB-KW"/>
</dbReference>
<organism evidence="8 9">
    <name type="scientific">Strigomonas culicis</name>
    <dbReference type="NCBI Taxonomy" id="28005"/>
    <lineage>
        <taxon>Eukaryota</taxon>
        <taxon>Discoba</taxon>
        <taxon>Euglenozoa</taxon>
        <taxon>Kinetoplastea</taxon>
        <taxon>Metakinetoplastina</taxon>
        <taxon>Trypanosomatida</taxon>
        <taxon>Trypanosomatidae</taxon>
        <taxon>Strigomonadinae</taxon>
        <taxon>Strigomonas</taxon>
    </lineage>
</organism>
<dbReference type="HAMAP" id="MF_00456">
    <property type="entry name" value="ProB"/>
    <property type="match status" value="1"/>
</dbReference>
<keyword evidence="6" id="KW-0067">ATP-binding</keyword>
<protein>
    <submittedName>
        <fullName evidence="8">Glutamate 5-kinase</fullName>
    </submittedName>
</protein>
<dbReference type="PIRSF" id="PIRSF000729">
    <property type="entry name" value="GK"/>
    <property type="match status" value="1"/>
</dbReference>
<evidence type="ECO:0000256" key="4">
    <source>
        <dbReference type="ARBA" id="ARBA00022741"/>
    </source>
</evidence>
<dbReference type="Proteomes" id="UP000015354">
    <property type="component" value="Unassembled WGS sequence"/>
</dbReference>
<dbReference type="InterPro" id="IPR041739">
    <property type="entry name" value="G5K_ProB"/>
</dbReference>
<dbReference type="GO" id="GO:0005524">
    <property type="term" value="F:ATP binding"/>
    <property type="evidence" value="ECO:0007669"/>
    <property type="project" value="UniProtKB-KW"/>
</dbReference>
<evidence type="ECO:0000313" key="8">
    <source>
        <dbReference type="EMBL" id="EPY34138.1"/>
    </source>
</evidence>
<reference evidence="8 9" key="1">
    <citation type="journal article" date="2013" name="PLoS ONE">
        <title>Predicting the Proteins of Angomonas deanei, Strigomonas culicis and Their Respective Endosymbionts Reveals New Aspects of the Trypanosomatidae Family.</title>
        <authorList>
            <person name="Motta M.C."/>
            <person name="Martins A.C."/>
            <person name="de Souza S.S."/>
            <person name="Catta-Preta C.M."/>
            <person name="Silva R."/>
            <person name="Klein C.C."/>
            <person name="de Almeida L.G."/>
            <person name="de Lima Cunha O."/>
            <person name="Ciapina L.P."/>
            <person name="Brocchi M."/>
            <person name="Colabardini A.C."/>
            <person name="de Araujo Lima B."/>
            <person name="Machado C.R."/>
            <person name="de Almeida Soares C.M."/>
            <person name="Probst C.M."/>
            <person name="de Menezes C.B."/>
            <person name="Thompson C.E."/>
            <person name="Bartholomeu D.C."/>
            <person name="Gradia D.F."/>
            <person name="Pavoni D.P."/>
            <person name="Grisard E.C."/>
            <person name="Fantinatti-Garboggini F."/>
            <person name="Marchini F.K."/>
            <person name="Rodrigues-Luiz G.F."/>
            <person name="Wagner G."/>
            <person name="Goldman G.H."/>
            <person name="Fietto J.L."/>
            <person name="Elias M.C."/>
            <person name="Goldman M.H."/>
            <person name="Sagot M.F."/>
            <person name="Pereira M."/>
            <person name="Stoco P.H."/>
            <person name="de Mendonca-Neto R.P."/>
            <person name="Teixeira S.M."/>
            <person name="Maciel T.E."/>
            <person name="de Oliveira Mendes T.A."/>
            <person name="Urmenyi T.P."/>
            <person name="de Souza W."/>
            <person name="Schenkman S."/>
            <person name="de Vasconcelos A.T."/>
        </authorList>
    </citation>
    <scope>NUCLEOTIDE SEQUENCE [LARGE SCALE GENOMIC DNA]</scope>
</reference>
<evidence type="ECO:0000256" key="3">
    <source>
        <dbReference type="ARBA" id="ARBA00022679"/>
    </source>
</evidence>
<dbReference type="AlphaFoldDB" id="S9UZC7"/>
<keyword evidence="4" id="KW-0547">Nucleotide-binding</keyword>
<comment type="caution">
    <text evidence="8">The sequence shown here is derived from an EMBL/GenBank/DDBJ whole genome shotgun (WGS) entry which is preliminary data.</text>
</comment>
<dbReference type="InterPro" id="IPR001048">
    <property type="entry name" value="Asp/Glu/Uridylate_kinase"/>
</dbReference>
<evidence type="ECO:0000256" key="2">
    <source>
        <dbReference type="ARBA" id="ARBA00022650"/>
    </source>
</evidence>
<keyword evidence="5 8" id="KW-0418">Kinase</keyword>
<dbReference type="EMBL" id="ATMH01001833">
    <property type="protein sequence ID" value="EPY34138.1"/>
    <property type="molecule type" value="Genomic_DNA"/>
</dbReference>
<evidence type="ECO:0000313" key="9">
    <source>
        <dbReference type="Proteomes" id="UP000015354"/>
    </source>
</evidence>
<dbReference type="GO" id="GO:0004349">
    <property type="term" value="F:glutamate 5-kinase activity"/>
    <property type="evidence" value="ECO:0007669"/>
    <property type="project" value="InterPro"/>
</dbReference>
<keyword evidence="2" id="KW-0641">Proline biosynthesis</keyword>
<evidence type="ECO:0000259" key="7">
    <source>
        <dbReference type="Pfam" id="PF00696"/>
    </source>
</evidence>
<dbReference type="InterPro" id="IPR011529">
    <property type="entry name" value="Glu_5kinase"/>
</dbReference>
<dbReference type="SUPFAM" id="SSF53633">
    <property type="entry name" value="Carbamate kinase-like"/>
    <property type="match status" value="1"/>
</dbReference>
<dbReference type="NCBIfam" id="TIGR01027">
    <property type="entry name" value="proB"/>
    <property type="match status" value="1"/>
</dbReference>
<feature type="domain" description="Aspartate/glutamate/uridylate kinase" evidence="7">
    <location>
        <begin position="34"/>
        <end position="259"/>
    </location>
</feature>
<evidence type="ECO:0000256" key="6">
    <source>
        <dbReference type="ARBA" id="ARBA00022840"/>
    </source>
</evidence>
<dbReference type="InterPro" id="IPR001057">
    <property type="entry name" value="Glu/AcGlu_kinase"/>
</dbReference>
<accession>S9UZC7</accession>
<dbReference type="Pfam" id="PF00696">
    <property type="entry name" value="AA_kinase"/>
    <property type="match status" value="1"/>
</dbReference>
<dbReference type="CDD" id="cd04242">
    <property type="entry name" value="AAK_G5K_ProB"/>
    <property type="match status" value="1"/>
</dbReference>
<keyword evidence="3" id="KW-0808">Transferase</keyword>
<gene>
    <name evidence="8" type="ORF">STCU_01833</name>
</gene>
<dbReference type="InterPro" id="IPR036393">
    <property type="entry name" value="AceGlu_kinase-like_sf"/>
</dbReference>
<evidence type="ECO:0000256" key="5">
    <source>
        <dbReference type="ARBA" id="ARBA00022777"/>
    </source>
</evidence>
<dbReference type="PANTHER" id="PTHR43654:SF3">
    <property type="entry name" value="GLUTAMATE 5-KINASE"/>
    <property type="match status" value="1"/>
</dbReference>
<sequence length="292" mass="32473">MNANTTTFYYDSRKIVLPSTSSEPSLPMSSVRPKRIVLKVGSQLVLRDNHVDNSRIEEICHLVADLSKVYEVIVVFSGAVASGMTLLPLDRAPVPNRQALAAIGQPLLMHMYYTGMKKHGLLASQLLLTHDDLDSRKRSENTHRVINKLLSQNIIPTINENDVTAVGELLFGDNNVMSAYATHLFHASMLVVLSRVDGYYDCDPQKHPEARLLKVVHQIAPEALVLEPKPNSVYARRGIVTKLEAAKYLLERGGKMFLTNAYDLEAPRDYLLRGVHNKGTLFVSKEADASVV</sequence>
<evidence type="ECO:0000256" key="1">
    <source>
        <dbReference type="ARBA" id="ARBA00022605"/>
    </source>
</evidence>
<keyword evidence="1" id="KW-0028">Amino-acid biosynthesis</keyword>
<keyword evidence="9" id="KW-1185">Reference proteome</keyword>
<dbReference type="InterPro" id="IPR005715">
    <property type="entry name" value="Glu_5kinase/COase_Synthase"/>
</dbReference>